<sequence length="492" mass="55312">MLLTHKHFVAIDMGSNSFHLVIAREQDGSLQILHKEKQPVQLALGLNEKGEMSQESISRGIDCLKDFMQRFSNLSQAQVRPVATHTLRIANNTHVFIDAALEVMPYPIEIISGHEEARLIYSGIAQNQVLSDLNVVIDIGGGSTEVIIGKQTQPIRLSSLRCGCVSYNERFFIDGSLKKENFKGAMAAADKQFATLSKEYFAGNWQLALGSSGSVKAIAAAINETFADNLITLKRLKYLKNELIKAENVKNLTFENIDERRTALIPAGLSILISFFRRLSVDELQYAQGALREGVLYELAKIGQYQDIQQRTINSIAKLYHVDIQHAESVRQTAMELFEHVAEKWHIRQHARLLSFAANVHEIGIHINSKSHHKHGGYIISNSDLPGFSESLQHHLSILITHHRKKLHPVAIKHLPTSMNRSIAYLITLLRLAVLFNLGRIGTQFDFNHVHAEDDKIILSLPQTTKHSRLLIKDLQREQKKLAAIGVELVLH</sequence>
<evidence type="ECO:0000259" key="2">
    <source>
        <dbReference type="Pfam" id="PF02541"/>
    </source>
</evidence>
<dbReference type="FunFam" id="3.30.420.40:FF:000023">
    <property type="entry name" value="Guanosine-5'-triphosphate,3'-diphosphate pyrophosphatase"/>
    <property type="match status" value="1"/>
</dbReference>
<dbReference type="AlphaFoldDB" id="A0A3A6TPU1"/>
<evidence type="ECO:0000313" key="4">
    <source>
        <dbReference type="EMBL" id="RJY13183.1"/>
    </source>
</evidence>
<name>A0A3A6TPU1_9GAMM</name>
<proteinExistence type="predicted"/>
<dbReference type="InterPro" id="IPR048950">
    <property type="entry name" value="Ppx_GppA_C"/>
</dbReference>
<dbReference type="Pfam" id="PF02541">
    <property type="entry name" value="Ppx-GppA"/>
    <property type="match status" value="1"/>
</dbReference>
<dbReference type="InterPro" id="IPR003695">
    <property type="entry name" value="Ppx_GppA_N"/>
</dbReference>
<feature type="domain" description="Ppx/GppA phosphatase N-terminal" evidence="2">
    <location>
        <begin position="21"/>
        <end position="300"/>
    </location>
</feature>
<dbReference type="InterPro" id="IPR030673">
    <property type="entry name" value="PyroPPase_GppA_Ppx"/>
</dbReference>
<organism evidence="4 5">
    <name type="scientific">Parashewanella spongiae</name>
    <dbReference type="NCBI Taxonomy" id="342950"/>
    <lineage>
        <taxon>Bacteria</taxon>
        <taxon>Pseudomonadati</taxon>
        <taxon>Pseudomonadota</taxon>
        <taxon>Gammaproteobacteria</taxon>
        <taxon>Alteromonadales</taxon>
        <taxon>Shewanellaceae</taxon>
        <taxon>Parashewanella</taxon>
    </lineage>
</organism>
<comment type="caution">
    <text evidence="4">The sequence shown here is derived from an EMBL/GenBank/DDBJ whole genome shotgun (WGS) entry which is preliminary data.</text>
</comment>
<feature type="domain" description="Ppx/GppA phosphatase C-terminal" evidence="3">
    <location>
        <begin position="308"/>
        <end position="479"/>
    </location>
</feature>
<keyword evidence="1" id="KW-0378">Hydrolase</keyword>
<accession>A0A3A6TPU1</accession>
<dbReference type="PIRSF" id="PIRSF001267">
    <property type="entry name" value="Pyrophosphatase_GppA_Ppx"/>
    <property type="match status" value="1"/>
</dbReference>
<dbReference type="CDD" id="cd24053">
    <property type="entry name" value="ASKHA_NBD_EcPPX-GppA-like"/>
    <property type="match status" value="1"/>
</dbReference>
<dbReference type="Gene3D" id="3.30.420.150">
    <property type="entry name" value="Exopolyphosphatase. Domain 2"/>
    <property type="match status" value="1"/>
</dbReference>
<gene>
    <name evidence="4" type="ORF">D5R81_11635</name>
</gene>
<dbReference type="Proteomes" id="UP000273022">
    <property type="component" value="Unassembled WGS sequence"/>
</dbReference>
<reference evidence="4 5" key="1">
    <citation type="submission" date="2018-09" db="EMBL/GenBank/DDBJ databases">
        <title>Phylogeny of the Shewanellaceae, and recommendation for two new genera, Pseudoshewanella and Parashewanella.</title>
        <authorList>
            <person name="Wang G."/>
        </authorList>
    </citation>
    <scope>NUCLEOTIDE SEQUENCE [LARGE SCALE GENOMIC DNA]</scope>
    <source>
        <strain evidence="4 5">KCTC 22492</strain>
    </source>
</reference>
<dbReference type="GO" id="GO:0004309">
    <property type="term" value="F:exopolyphosphatase activity"/>
    <property type="evidence" value="ECO:0007669"/>
    <property type="project" value="TreeGrafter"/>
</dbReference>
<dbReference type="InterPro" id="IPR050273">
    <property type="entry name" value="GppA/Ppx_hydrolase"/>
</dbReference>
<dbReference type="GO" id="GO:0006798">
    <property type="term" value="P:polyphosphate catabolic process"/>
    <property type="evidence" value="ECO:0007669"/>
    <property type="project" value="TreeGrafter"/>
</dbReference>
<evidence type="ECO:0000256" key="1">
    <source>
        <dbReference type="ARBA" id="ARBA00022801"/>
    </source>
</evidence>
<dbReference type="Gene3D" id="3.30.420.40">
    <property type="match status" value="1"/>
</dbReference>
<dbReference type="Pfam" id="PF21447">
    <property type="entry name" value="Ppx-GppA_III"/>
    <property type="match status" value="1"/>
</dbReference>
<dbReference type="PANTHER" id="PTHR30005:SF14">
    <property type="entry name" value="EXOPOLYPHOSPHATASE"/>
    <property type="match status" value="1"/>
</dbReference>
<evidence type="ECO:0000313" key="5">
    <source>
        <dbReference type="Proteomes" id="UP000273022"/>
    </source>
</evidence>
<evidence type="ECO:0000259" key="3">
    <source>
        <dbReference type="Pfam" id="PF21447"/>
    </source>
</evidence>
<dbReference type="OrthoDB" id="9793035at2"/>
<protein>
    <submittedName>
        <fullName evidence="4">Ppx/GppA family phosphatase</fullName>
    </submittedName>
</protein>
<keyword evidence="5" id="KW-1185">Reference proteome</keyword>
<dbReference type="SUPFAM" id="SSF109604">
    <property type="entry name" value="HD-domain/PDEase-like"/>
    <property type="match status" value="1"/>
</dbReference>
<dbReference type="SUPFAM" id="SSF53067">
    <property type="entry name" value="Actin-like ATPase domain"/>
    <property type="match status" value="2"/>
</dbReference>
<dbReference type="Gene3D" id="1.10.3210.10">
    <property type="entry name" value="Hypothetical protein af1432"/>
    <property type="match status" value="1"/>
</dbReference>
<dbReference type="PANTHER" id="PTHR30005">
    <property type="entry name" value="EXOPOLYPHOSPHATASE"/>
    <property type="match status" value="1"/>
</dbReference>
<dbReference type="FunFam" id="3.30.420.150:FF:000001">
    <property type="entry name" value="Guanosine-5'-triphosphate,3'-diphosphate pyrophosphatase"/>
    <property type="match status" value="1"/>
</dbReference>
<dbReference type="InterPro" id="IPR043129">
    <property type="entry name" value="ATPase_NBD"/>
</dbReference>
<dbReference type="EMBL" id="QYYH01000068">
    <property type="protein sequence ID" value="RJY13183.1"/>
    <property type="molecule type" value="Genomic_DNA"/>
</dbReference>